<sequence>MLLSLALLGLAGLCLIDPHFAKGYLIDIFSAPIFFGALIAAFIFMQVRKRLPALISVIATIVLGLSLGPQVFPAQPSPAKDAQPVRMIFANLWIKNQTPARLLDWVEAENPDIVAVVEAGPLANATLAASLEKRYPHVVRRYDTLIFSRYPLSKGRPRPVGYSLITTEVSAPSGKFTLAVAHLTRPWPFTAPDDQPAQFNRLAADLKDETPEDIVLVGDFNTTPSASAMRDFSHEVGLTPAAAPVGTWPAVLPGMFRVGIDNILAGKKLSLQHRKAGPYYGSDHRPVRVDIYPSR</sequence>
<keyword evidence="1" id="KW-0812">Transmembrane</keyword>
<accession>A0ABT5HV56</accession>
<comment type="caution">
    <text evidence="3">The sequence shown here is derived from an EMBL/GenBank/DDBJ whole genome shotgun (WGS) entry which is preliminary data.</text>
</comment>
<reference evidence="3 4" key="1">
    <citation type="submission" date="2023-01" db="EMBL/GenBank/DDBJ databases">
        <title>Novel species of the genus Asticcacaulis isolated from rivers.</title>
        <authorList>
            <person name="Lu H."/>
        </authorList>
    </citation>
    <scope>NUCLEOTIDE SEQUENCE [LARGE SCALE GENOMIC DNA]</scope>
    <source>
        <strain evidence="3 4">BYS171W</strain>
    </source>
</reference>
<evidence type="ECO:0000313" key="4">
    <source>
        <dbReference type="Proteomes" id="UP001214854"/>
    </source>
</evidence>
<evidence type="ECO:0000259" key="2">
    <source>
        <dbReference type="Pfam" id="PF03372"/>
    </source>
</evidence>
<keyword evidence="1" id="KW-1133">Transmembrane helix</keyword>
<dbReference type="GO" id="GO:0004519">
    <property type="term" value="F:endonuclease activity"/>
    <property type="evidence" value="ECO:0007669"/>
    <property type="project" value="UniProtKB-KW"/>
</dbReference>
<keyword evidence="4" id="KW-1185">Reference proteome</keyword>
<keyword evidence="3" id="KW-0255">Endonuclease</keyword>
<feature type="transmembrane region" description="Helical" evidence="1">
    <location>
        <begin position="24"/>
        <end position="44"/>
    </location>
</feature>
<keyword evidence="3" id="KW-0540">Nuclease</keyword>
<dbReference type="RefSeq" id="WP_272748319.1">
    <property type="nucleotide sequence ID" value="NZ_JAQQKX010000008.1"/>
</dbReference>
<evidence type="ECO:0000256" key="1">
    <source>
        <dbReference type="SAM" id="Phobius"/>
    </source>
</evidence>
<name>A0ABT5HV56_9CAUL</name>
<protein>
    <submittedName>
        <fullName evidence="3">Endonuclease/exonuclease/phosphatase family protein</fullName>
    </submittedName>
</protein>
<dbReference type="Proteomes" id="UP001214854">
    <property type="component" value="Unassembled WGS sequence"/>
</dbReference>
<feature type="transmembrane region" description="Helical" evidence="1">
    <location>
        <begin position="51"/>
        <end position="72"/>
    </location>
</feature>
<proteinExistence type="predicted"/>
<dbReference type="Pfam" id="PF03372">
    <property type="entry name" value="Exo_endo_phos"/>
    <property type="match status" value="1"/>
</dbReference>
<gene>
    <name evidence="3" type="ORF">PQU92_11260</name>
</gene>
<dbReference type="SUPFAM" id="SSF56219">
    <property type="entry name" value="DNase I-like"/>
    <property type="match status" value="1"/>
</dbReference>
<dbReference type="EMBL" id="JAQQKX010000008">
    <property type="protein sequence ID" value="MDC7683859.1"/>
    <property type="molecule type" value="Genomic_DNA"/>
</dbReference>
<keyword evidence="1" id="KW-0472">Membrane</keyword>
<dbReference type="InterPro" id="IPR005135">
    <property type="entry name" value="Endo/exonuclease/phosphatase"/>
</dbReference>
<dbReference type="InterPro" id="IPR036691">
    <property type="entry name" value="Endo/exonu/phosph_ase_sf"/>
</dbReference>
<keyword evidence="3" id="KW-0378">Hydrolase</keyword>
<evidence type="ECO:0000313" key="3">
    <source>
        <dbReference type="EMBL" id="MDC7683859.1"/>
    </source>
</evidence>
<feature type="domain" description="Endonuclease/exonuclease/phosphatase" evidence="2">
    <location>
        <begin position="91"/>
        <end position="284"/>
    </location>
</feature>
<organism evidence="3 4">
    <name type="scientific">Asticcacaulis aquaticus</name>
    <dbReference type="NCBI Taxonomy" id="2984212"/>
    <lineage>
        <taxon>Bacteria</taxon>
        <taxon>Pseudomonadati</taxon>
        <taxon>Pseudomonadota</taxon>
        <taxon>Alphaproteobacteria</taxon>
        <taxon>Caulobacterales</taxon>
        <taxon>Caulobacteraceae</taxon>
        <taxon>Asticcacaulis</taxon>
    </lineage>
</organism>
<dbReference type="Gene3D" id="3.60.10.10">
    <property type="entry name" value="Endonuclease/exonuclease/phosphatase"/>
    <property type="match status" value="1"/>
</dbReference>